<evidence type="ECO:0000313" key="2">
    <source>
        <dbReference type="EMBL" id="CAF1065658.1"/>
    </source>
</evidence>
<reference evidence="3" key="1">
    <citation type="submission" date="2021-02" db="EMBL/GenBank/DDBJ databases">
        <authorList>
            <person name="Nowell W R."/>
        </authorList>
    </citation>
    <scope>NUCLEOTIDE SEQUENCE</scope>
</reference>
<dbReference type="Pfam" id="PF02410">
    <property type="entry name" value="RsfS"/>
    <property type="match status" value="1"/>
</dbReference>
<evidence type="ECO:0000313" key="3">
    <source>
        <dbReference type="EMBL" id="CAF3825872.1"/>
    </source>
</evidence>
<gene>
    <name evidence="3" type="ORF">OTI717_LOCUS19691</name>
    <name evidence="2" type="ORF">RFH988_LOCUS17499</name>
</gene>
<sequence length="158" mass="18361">MMNIVIISIVEKKGVFNLDDIIQILRDERMKDICVIEISPEQQYVQYLVLATAFSARHLKSTSEYINKLKSNDPYLSNECLDGSRWHHMDIGHLVLHLMGVEMRSGIFQDPPSRKHMTLDDLPHKKNVEEQTNIEVEKEFINLPSDPKSPVYKEQKVN</sequence>
<name>A0A819DLI0_9BILA</name>
<dbReference type="GO" id="GO:0090071">
    <property type="term" value="P:negative regulation of ribosome biogenesis"/>
    <property type="evidence" value="ECO:0007669"/>
    <property type="project" value="TreeGrafter"/>
</dbReference>
<dbReference type="GO" id="GO:0005739">
    <property type="term" value="C:mitochondrion"/>
    <property type="evidence" value="ECO:0007669"/>
    <property type="project" value="TreeGrafter"/>
</dbReference>
<dbReference type="Proteomes" id="UP000663823">
    <property type="component" value="Unassembled WGS sequence"/>
</dbReference>
<comment type="caution">
    <text evidence="3">The sequence shown here is derived from an EMBL/GenBank/DDBJ whole genome shotgun (WGS) entry which is preliminary data.</text>
</comment>
<protein>
    <submittedName>
        <fullName evidence="3">Uncharacterized protein</fullName>
    </submittedName>
</protein>
<dbReference type="GO" id="GO:0043023">
    <property type="term" value="F:ribosomal large subunit binding"/>
    <property type="evidence" value="ECO:0007669"/>
    <property type="project" value="TreeGrafter"/>
</dbReference>
<dbReference type="Proteomes" id="UP000663882">
    <property type="component" value="Unassembled WGS sequence"/>
</dbReference>
<dbReference type="GO" id="GO:0017148">
    <property type="term" value="P:negative regulation of translation"/>
    <property type="evidence" value="ECO:0007669"/>
    <property type="project" value="TreeGrafter"/>
</dbReference>
<dbReference type="PANTHER" id="PTHR21043">
    <property type="entry name" value="IOJAP SUPERFAMILY ORTHOLOG"/>
    <property type="match status" value="1"/>
</dbReference>
<dbReference type="AlphaFoldDB" id="A0A819DLI0"/>
<dbReference type="EMBL" id="CAJNOO010000937">
    <property type="protein sequence ID" value="CAF1065658.1"/>
    <property type="molecule type" value="Genomic_DNA"/>
</dbReference>
<organism evidence="3 4">
    <name type="scientific">Rotaria sordida</name>
    <dbReference type="NCBI Taxonomy" id="392033"/>
    <lineage>
        <taxon>Eukaryota</taxon>
        <taxon>Metazoa</taxon>
        <taxon>Spiralia</taxon>
        <taxon>Gnathifera</taxon>
        <taxon>Rotifera</taxon>
        <taxon>Eurotatoria</taxon>
        <taxon>Bdelloidea</taxon>
        <taxon>Philodinida</taxon>
        <taxon>Philodinidae</taxon>
        <taxon>Rotaria</taxon>
    </lineage>
</organism>
<comment type="similarity">
    <text evidence="1">Belongs to the Iojap/RsfS family.</text>
</comment>
<dbReference type="InterPro" id="IPR004394">
    <property type="entry name" value="Iojap/RsfS/C7orf30"/>
</dbReference>
<dbReference type="InterPro" id="IPR043519">
    <property type="entry name" value="NT_sf"/>
</dbReference>
<evidence type="ECO:0000256" key="1">
    <source>
        <dbReference type="ARBA" id="ARBA00010574"/>
    </source>
</evidence>
<dbReference type="PANTHER" id="PTHR21043:SF0">
    <property type="entry name" value="MITOCHONDRIAL ASSEMBLY OF RIBOSOMAL LARGE SUBUNIT PROTEIN 1"/>
    <property type="match status" value="1"/>
</dbReference>
<dbReference type="EMBL" id="CAJOAX010002909">
    <property type="protein sequence ID" value="CAF3825872.1"/>
    <property type="molecule type" value="Genomic_DNA"/>
</dbReference>
<dbReference type="OrthoDB" id="21330at2759"/>
<evidence type="ECO:0000313" key="4">
    <source>
        <dbReference type="Proteomes" id="UP000663823"/>
    </source>
</evidence>
<accession>A0A819DLI0</accession>
<proteinExistence type="inferred from homology"/>
<dbReference type="SUPFAM" id="SSF81301">
    <property type="entry name" value="Nucleotidyltransferase"/>
    <property type="match status" value="1"/>
</dbReference>
<dbReference type="Gene3D" id="3.30.460.10">
    <property type="entry name" value="Beta Polymerase, domain 2"/>
    <property type="match status" value="1"/>
</dbReference>